<comment type="caution">
    <text evidence="14">The sequence shown here is derived from an EMBL/GenBank/DDBJ whole genome shotgun (WGS) entry which is preliminary data.</text>
</comment>
<protein>
    <submittedName>
        <fullName evidence="14">Cytochrome c550 like protein</fullName>
    </submittedName>
</protein>
<proteinExistence type="inferred from homology"/>
<evidence type="ECO:0000313" key="15">
    <source>
        <dbReference type="Proteomes" id="UP001050975"/>
    </source>
</evidence>
<keyword evidence="6 12" id="KW-0349">Heme</keyword>
<evidence type="ECO:0000256" key="4">
    <source>
        <dbReference type="ARBA" id="ARBA00022448"/>
    </source>
</evidence>
<evidence type="ECO:0000256" key="3">
    <source>
        <dbReference type="ARBA" id="ARBA00010433"/>
    </source>
</evidence>
<keyword evidence="8" id="KW-0249">Electron transport</keyword>
<evidence type="ECO:0000313" key="14">
    <source>
        <dbReference type="EMBL" id="GET40569.1"/>
    </source>
</evidence>
<dbReference type="PROSITE" id="PS51007">
    <property type="entry name" value="CYTC"/>
    <property type="match status" value="1"/>
</dbReference>
<keyword evidence="11" id="KW-0604">Photosystem II</keyword>
<keyword evidence="4" id="KW-0813">Transport</keyword>
<dbReference type="EMBL" id="BLAY01000094">
    <property type="protein sequence ID" value="GET40569.1"/>
    <property type="molecule type" value="Genomic_DNA"/>
</dbReference>
<comment type="similarity">
    <text evidence="3">Belongs to the cytochrome c family. PsbV subfamily.</text>
</comment>
<dbReference type="InterPro" id="IPR016003">
    <property type="entry name" value="PsbV_cyt_c550-like"/>
</dbReference>
<name>A0AAV3WJV1_9CYAN</name>
<keyword evidence="7 12" id="KW-0479">Metal-binding</keyword>
<dbReference type="GO" id="GO:0015979">
    <property type="term" value="P:photosynthesis"/>
    <property type="evidence" value="ECO:0007669"/>
    <property type="project" value="UniProtKB-KW"/>
</dbReference>
<gene>
    <name evidence="14" type="primary">psbV2</name>
    <name evidence="14" type="ORF">MiSe_53790</name>
</gene>
<evidence type="ECO:0000256" key="1">
    <source>
        <dbReference type="ARBA" id="ARBA00001926"/>
    </source>
</evidence>
<dbReference type="Gene3D" id="1.10.760.10">
    <property type="entry name" value="Cytochrome c-like domain"/>
    <property type="match status" value="1"/>
</dbReference>
<dbReference type="GO" id="GO:0022904">
    <property type="term" value="P:respiratory electron transport chain"/>
    <property type="evidence" value="ECO:0007669"/>
    <property type="project" value="InterPro"/>
</dbReference>
<sequence length="165" mass="18431">MLHRWFSVPRLWAILAIFLGSMLFGSPALAEKIDPYVIQYLRVTQPIALEYDSGGQTREFSPQDLSSGKQLFKTNCLTCHVGGSTLPNPPISLSLKALKGATPPRDNITNLVAYMRHPVNYDSSAETYWCREVPETWLSQQQVENIAAFILTAAQKAPGWGTEEF</sequence>
<dbReference type="GO" id="GO:0020037">
    <property type="term" value="F:heme binding"/>
    <property type="evidence" value="ECO:0007669"/>
    <property type="project" value="InterPro"/>
</dbReference>
<dbReference type="RefSeq" id="WP_226586516.1">
    <property type="nucleotide sequence ID" value="NZ_BLAY01000094.1"/>
</dbReference>
<dbReference type="AlphaFoldDB" id="A0AAV3WJV1"/>
<dbReference type="InterPro" id="IPR036909">
    <property type="entry name" value="Cyt_c-like_dom_sf"/>
</dbReference>
<keyword evidence="9 12" id="KW-0408">Iron</keyword>
<keyword evidence="10" id="KW-0472">Membrane</keyword>
<accession>A0AAV3WJV1</accession>
<evidence type="ECO:0000256" key="8">
    <source>
        <dbReference type="ARBA" id="ARBA00022982"/>
    </source>
</evidence>
<evidence type="ECO:0000256" key="5">
    <source>
        <dbReference type="ARBA" id="ARBA00022531"/>
    </source>
</evidence>
<evidence type="ECO:0000256" key="11">
    <source>
        <dbReference type="ARBA" id="ARBA00023276"/>
    </source>
</evidence>
<comment type="subcellular location">
    <subcellularLocation>
        <location evidence="2">Membrane</location>
        <topology evidence="2">Peripheral membrane protein</topology>
    </subcellularLocation>
</comment>
<organism evidence="14 15">
    <name type="scientific">Microseira wollei NIES-4236</name>
    <dbReference type="NCBI Taxonomy" id="2530354"/>
    <lineage>
        <taxon>Bacteria</taxon>
        <taxon>Bacillati</taxon>
        <taxon>Cyanobacteriota</taxon>
        <taxon>Cyanophyceae</taxon>
        <taxon>Oscillatoriophycideae</taxon>
        <taxon>Aerosakkonematales</taxon>
        <taxon>Aerosakkonemataceae</taxon>
        <taxon>Microseira</taxon>
    </lineage>
</organism>
<dbReference type="Pfam" id="PF14495">
    <property type="entry name" value="Cytochrom_C550"/>
    <property type="match status" value="1"/>
</dbReference>
<dbReference type="GO" id="GO:0009523">
    <property type="term" value="C:photosystem II"/>
    <property type="evidence" value="ECO:0007669"/>
    <property type="project" value="UniProtKB-KW"/>
</dbReference>
<dbReference type="PIRSF" id="PIRSF005890">
    <property type="entry name" value="Phot_II_cyt_c550"/>
    <property type="match status" value="1"/>
</dbReference>
<keyword evidence="15" id="KW-1185">Reference proteome</keyword>
<dbReference type="NCBIfam" id="TIGR03046">
    <property type="entry name" value="PS_II_psbV2"/>
    <property type="match status" value="1"/>
</dbReference>
<evidence type="ECO:0000256" key="10">
    <source>
        <dbReference type="ARBA" id="ARBA00023136"/>
    </source>
</evidence>
<comment type="cofactor">
    <cofactor evidence="1">
        <name>heme c</name>
        <dbReference type="ChEBI" id="CHEBI:61717"/>
    </cofactor>
</comment>
<feature type="domain" description="Cytochrome c" evidence="13">
    <location>
        <begin position="63"/>
        <end position="154"/>
    </location>
</feature>
<evidence type="ECO:0000259" key="13">
    <source>
        <dbReference type="PROSITE" id="PS51007"/>
    </source>
</evidence>
<evidence type="ECO:0000256" key="6">
    <source>
        <dbReference type="ARBA" id="ARBA00022617"/>
    </source>
</evidence>
<dbReference type="Proteomes" id="UP001050975">
    <property type="component" value="Unassembled WGS sequence"/>
</dbReference>
<keyword evidence="5" id="KW-0602">Photosynthesis</keyword>
<evidence type="ECO:0000256" key="2">
    <source>
        <dbReference type="ARBA" id="ARBA00004170"/>
    </source>
</evidence>
<evidence type="ECO:0000256" key="9">
    <source>
        <dbReference type="ARBA" id="ARBA00023004"/>
    </source>
</evidence>
<dbReference type="SUPFAM" id="SSF46626">
    <property type="entry name" value="Cytochrome c"/>
    <property type="match status" value="1"/>
</dbReference>
<evidence type="ECO:0000256" key="7">
    <source>
        <dbReference type="ARBA" id="ARBA00022723"/>
    </source>
</evidence>
<dbReference type="InterPro" id="IPR009056">
    <property type="entry name" value="Cyt_c-like_dom"/>
</dbReference>
<dbReference type="InterPro" id="IPR029490">
    <property type="entry name" value="Cytochrom_C550"/>
</dbReference>
<dbReference type="GO" id="GO:0005506">
    <property type="term" value="F:iron ion binding"/>
    <property type="evidence" value="ECO:0007669"/>
    <property type="project" value="InterPro"/>
</dbReference>
<dbReference type="GO" id="GO:0009055">
    <property type="term" value="F:electron transfer activity"/>
    <property type="evidence" value="ECO:0007669"/>
    <property type="project" value="InterPro"/>
</dbReference>
<reference evidence="14" key="1">
    <citation type="submission" date="2019-10" db="EMBL/GenBank/DDBJ databases">
        <title>Draft genome sequece of Microseira wollei NIES-4236.</title>
        <authorList>
            <person name="Yamaguchi H."/>
            <person name="Suzuki S."/>
            <person name="Kawachi M."/>
        </authorList>
    </citation>
    <scope>NUCLEOTIDE SEQUENCE</scope>
    <source>
        <strain evidence="14">NIES-4236</strain>
    </source>
</reference>
<evidence type="ECO:0000256" key="12">
    <source>
        <dbReference type="PROSITE-ProRule" id="PRU00433"/>
    </source>
</evidence>